<dbReference type="PRINTS" id="PR01157">
    <property type="entry name" value="P2YPURNOCPTR"/>
</dbReference>
<reference evidence="14" key="1">
    <citation type="journal article" date="2006" name="Science">
        <title>Ancient noncoding elements conserved in the human genome.</title>
        <authorList>
            <person name="Venkatesh B."/>
            <person name="Kirkness E.F."/>
            <person name="Loh Y.H."/>
            <person name="Halpern A.L."/>
            <person name="Lee A.P."/>
            <person name="Johnson J."/>
            <person name="Dandona N."/>
            <person name="Viswanathan L.D."/>
            <person name="Tay A."/>
            <person name="Venter J.C."/>
            <person name="Strausberg R.L."/>
            <person name="Brenner S."/>
        </authorList>
    </citation>
    <scope>NUCLEOTIDE SEQUENCE [LARGE SCALE GENOMIC DNA]</scope>
</reference>
<dbReference type="PANTHER" id="PTHR24231">
    <property type="entry name" value="PURINOCEPTOR-RELATED G-PROTEIN COUPLED RECEPTOR"/>
    <property type="match status" value="1"/>
</dbReference>
<keyword evidence="2" id="KW-1003">Cell membrane</keyword>
<keyword evidence="5 10" id="KW-0297">G-protein coupled receptor</keyword>
<evidence type="ECO:0000256" key="4">
    <source>
        <dbReference type="ARBA" id="ARBA00022989"/>
    </source>
</evidence>
<dbReference type="PROSITE" id="PS00237">
    <property type="entry name" value="G_PROTEIN_RECEP_F1_1"/>
    <property type="match status" value="1"/>
</dbReference>
<keyword evidence="6 11" id="KW-0472">Membrane</keyword>
<dbReference type="GO" id="GO:0005886">
    <property type="term" value="C:plasma membrane"/>
    <property type="evidence" value="ECO:0007669"/>
    <property type="project" value="UniProtKB-SubCell"/>
</dbReference>
<dbReference type="GO" id="GO:0004930">
    <property type="term" value="F:G protein-coupled receptor activity"/>
    <property type="evidence" value="ECO:0007669"/>
    <property type="project" value="UniProtKB-KW"/>
</dbReference>
<feature type="transmembrane region" description="Helical" evidence="11">
    <location>
        <begin position="72"/>
        <end position="90"/>
    </location>
</feature>
<dbReference type="OMA" id="CMEVANE"/>
<reference evidence="13" key="4">
    <citation type="submission" date="2025-08" db="UniProtKB">
        <authorList>
            <consortium name="Ensembl"/>
        </authorList>
    </citation>
    <scope>IDENTIFICATION</scope>
</reference>
<feature type="transmembrane region" description="Helical" evidence="11">
    <location>
        <begin position="151"/>
        <end position="172"/>
    </location>
</feature>
<feature type="transmembrane region" description="Helical" evidence="11">
    <location>
        <begin position="197"/>
        <end position="218"/>
    </location>
</feature>
<protein>
    <submittedName>
        <fullName evidence="13">Uracil nucleotide/cysteinyl leukotriene receptor-like</fullName>
    </submittedName>
</protein>
<evidence type="ECO:0000256" key="2">
    <source>
        <dbReference type="ARBA" id="ARBA00022475"/>
    </source>
</evidence>
<dbReference type="InParanoid" id="A0A4W3J7K5"/>
<keyword evidence="3 10" id="KW-0812">Transmembrane</keyword>
<dbReference type="GeneTree" id="ENSGT01150000286998"/>
<dbReference type="PRINTS" id="PR00237">
    <property type="entry name" value="GPCRRHODOPSN"/>
</dbReference>
<keyword evidence="8 10" id="KW-0675">Receptor</keyword>
<accession>A0A4W3J7K5</accession>
<evidence type="ECO:0000256" key="6">
    <source>
        <dbReference type="ARBA" id="ARBA00023136"/>
    </source>
</evidence>
<keyword evidence="7" id="KW-1015">Disulfide bond</keyword>
<evidence type="ECO:0000256" key="9">
    <source>
        <dbReference type="ARBA" id="ARBA00023224"/>
    </source>
</evidence>
<evidence type="ECO:0000256" key="10">
    <source>
        <dbReference type="RuleBase" id="RU000688"/>
    </source>
</evidence>
<reference evidence="14" key="2">
    <citation type="journal article" date="2007" name="PLoS Biol.">
        <title>Survey sequencing and comparative analysis of the elephant shark (Callorhinchus milii) genome.</title>
        <authorList>
            <person name="Venkatesh B."/>
            <person name="Kirkness E.F."/>
            <person name="Loh Y.H."/>
            <person name="Halpern A.L."/>
            <person name="Lee A.P."/>
            <person name="Johnson J."/>
            <person name="Dandona N."/>
            <person name="Viswanathan L.D."/>
            <person name="Tay A."/>
            <person name="Venter J.C."/>
            <person name="Strausberg R.L."/>
            <person name="Brenner S."/>
        </authorList>
    </citation>
    <scope>NUCLEOTIDE SEQUENCE [LARGE SCALE GENOMIC DNA]</scope>
</reference>
<dbReference type="Gene3D" id="1.20.1070.10">
    <property type="entry name" value="Rhodopsin 7-helix transmembrane proteins"/>
    <property type="match status" value="1"/>
</dbReference>
<evidence type="ECO:0000313" key="14">
    <source>
        <dbReference type="Proteomes" id="UP000314986"/>
    </source>
</evidence>
<feature type="transmembrane region" description="Helical" evidence="11">
    <location>
        <begin position="36"/>
        <end position="60"/>
    </location>
</feature>
<feature type="transmembrane region" description="Helical" evidence="11">
    <location>
        <begin position="283"/>
        <end position="303"/>
    </location>
</feature>
<dbReference type="Ensembl" id="ENSCMIT00000038667.1">
    <property type="protein sequence ID" value="ENSCMIP00000038117.1"/>
    <property type="gene ID" value="ENSCMIG00000016015.1"/>
</dbReference>
<sequence length="343" mass="39167">MADDSQEWNDTTTLAAKLPTVSQANFNLTTTSVERLVYIVIYSTVFVVGLIENSISLWVFCSRMKTKTISSIYMLNLAVADVGLILTLPLRITYHILQSHWPFGEIACRITGFLFHLDLYSSVYFLTCISIDRYLAIVHPVRSLNFRKVRYARIISATVWVTAILGTFQLAVTAQTLKATENTTVCLQLYREKPSLYASGALIIGFLFPFLVIICCYIRIIRHLQSYRRLDYKHKASRMIFTVLTVFLVCFLPYHITRLLYVIVANQQLKSTSTMEVLAILNRAFFCLASINCCLDPVVYFFVGENFKESLCKKNAWKTTTECETRTSSSTNRANNVENTVFD</sequence>
<evidence type="ECO:0000256" key="5">
    <source>
        <dbReference type="ARBA" id="ARBA00023040"/>
    </source>
</evidence>
<evidence type="ECO:0000313" key="13">
    <source>
        <dbReference type="Ensembl" id="ENSCMIP00000038117.1"/>
    </source>
</evidence>
<dbReference type="InterPro" id="IPR000276">
    <property type="entry name" value="GPCR_Rhodpsn"/>
</dbReference>
<proteinExistence type="inferred from homology"/>
<dbReference type="InterPro" id="IPR017452">
    <property type="entry name" value="GPCR_Rhodpsn_7TM"/>
</dbReference>
<keyword evidence="9 10" id="KW-0807">Transducer</keyword>
<reference evidence="14" key="3">
    <citation type="journal article" date="2014" name="Nature">
        <title>Elephant shark genome provides unique insights into gnathostome evolution.</title>
        <authorList>
            <consortium name="International Elephant Shark Genome Sequencing Consortium"/>
            <person name="Venkatesh B."/>
            <person name="Lee A.P."/>
            <person name="Ravi V."/>
            <person name="Maurya A.K."/>
            <person name="Lian M.M."/>
            <person name="Swann J.B."/>
            <person name="Ohta Y."/>
            <person name="Flajnik M.F."/>
            <person name="Sutoh Y."/>
            <person name="Kasahara M."/>
            <person name="Hoon S."/>
            <person name="Gangu V."/>
            <person name="Roy S.W."/>
            <person name="Irimia M."/>
            <person name="Korzh V."/>
            <person name="Kondrychyn I."/>
            <person name="Lim Z.W."/>
            <person name="Tay B.H."/>
            <person name="Tohari S."/>
            <person name="Kong K.W."/>
            <person name="Ho S."/>
            <person name="Lorente-Galdos B."/>
            <person name="Quilez J."/>
            <person name="Marques-Bonet T."/>
            <person name="Raney B.J."/>
            <person name="Ingham P.W."/>
            <person name="Tay A."/>
            <person name="Hillier L.W."/>
            <person name="Minx P."/>
            <person name="Boehm T."/>
            <person name="Wilson R.K."/>
            <person name="Brenner S."/>
            <person name="Warren W.C."/>
        </authorList>
    </citation>
    <scope>NUCLEOTIDE SEQUENCE [LARGE SCALE GENOMIC DNA]</scope>
</reference>
<keyword evidence="4 11" id="KW-1133">Transmembrane helix</keyword>
<feature type="transmembrane region" description="Helical" evidence="11">
    <location>
        <begin position="239"/>
        <end position="263"/>
    </location>
</feature>
<dbReference type="AlphaFoldDB" id="A0A4W3J7K5"/>
<organism evidence="13 14">
    <name type="scientific">Callorhinchus milii</name>
    <name type="common">Ghost shark</name>
    <dbReference type="NCBI Taxonomy" id="7868"/>
    <lineage>
        <taxon>Eukaryota</taxon>
        <taxon>Metazoa</taxon>
        <taxon>Chordata</taxon>
        <taxon>Craniata</taxon>
        <taxon>Vertebrata</taxon>
        <taxon>Chondrichthyes</taxon>
        <taxon>Holocephali</taxon>
        <taxon>Chimaeriformes</taxon>
        <taxon>Callorhinchidae</taxon>
        <taxon>Callorhinchus</taxon>
    </lineage>
</organism>
<comment type="similarity">
    <text evidence="10">Belongs to the G-protein coupled receptor 1 family.</text>
</comment>
<evidence type="ECO:0000256" key="1">
    <source>
        <dbReference type="ARBA" id="ARBA00004651"/>
    </source>
</evidence>
<dbReference type="FunFam" id="1.20.1070.10:FF:000017">
    <property type="entry name" value="lysophosphatidic acid receptor 4"/>
    <property type="match status" value="1"/>
</dbReference>
<evidence type="ECO:0000256" key="7">
    <source>
        <dbReference type="ARBA" id="ARBA00023157"/>
    </source>
</evidence>
<feature type="transmembrane region" description="Helical" evidence="11">
    <location>
        <begin position="110"/>
        <end position="131"/>
    </location>
</feature>
<evidence type="ECO:0000256" key="8">
    <source>
        <dbReference type="ARBA" id="ARBA00023170"/>
    </source>
</evidence>
<evidence type="ECO:0000256" key="3">
    <source>
        <dbReference type="ARBA" id="ARBA00022692"/>
    </source>
</evidence>
<keyword evidence="14" id="KW-1185">Reference proteome</keyword>
<reference evidence="13" key="5">
    <citation type="submission" date="2025-09" db="UniProtKB">
        <authorList>
            <consortium name="Ensembl"/>
        </authorList>
    </citation>
    <scope>IDENTIFICATION</scope>
</reference>
<dbReference type="SUPFAM" id="SSF81321">
    <property type="entry name" value="Family A G protein-coupled receptor-like"/>
    <property type="match status" value="1"/>
</dbReference>
<dbReference type="PROSITE" id="PS50262">
    <property type="entry name" value="G_PROTEIN_RECEP_F1_2"/>
    <property type="match status" value="1"/>
</dbReference>
<dbReference type="Pfam" id="PF00001">
    <property type="entry name" value="7tm_1"/>
    <property type="match status" value="1"/>
</dbReference>
<evidence type="ECO:0000259" key="12">
    <source>
        <dbReference type="PROSITE" id="PS50262"/>
    </source>
</evidence>
<name>A0A4W3J7K5_CALMI</name>
<evidence type="ECO:0000256" key="11">
    <source>
        <dbReference type="SAM" id="Phobius"/>
    </source>
</evidence>
<comment type="subcellular location">
    <subcellularLocation>
        <location evidence="1">Cell membrane</location>
        <topology evidence="1">Multi-pass membrane protein</topology>
    </subcellularLocation>
</comment>
<feature type="domain" description="G-protein coupled receptors family 1 profile" evidence="12">
    <location>
        <begin position="52"/>
        <end position="300"/>
    </location>
</feature>
<dbReference type="Proteomes" id="UP000314986">
    <property type="component" value="Unassembled WGS sequence"/>
</dbReference>